<evidence type="ECO:0000256" key="2">
    <source>
        <dbReference type="ARBA" id="ARBA00022516"/>
    </source>
</evidence>
<comment type="catalytic activity">
    <reaction evidence="12">
        <text>a 1,2-diacyl-sn-glycero-3-phospho-L-serine + H(+) = a 1,2-diacyl-sn-glycero-3-phosphoethanolamine + CO2</text>
        <dbReference type="Rhea" id="RHEA:20828"/>
        <dbReference type="ChEBI" id="CHEBI:15378"/>
        <dbReference type="ChEBI" id="CHEBI:16526"/>
        <dbReference type="ChEBI" id="CHEBI:57262"/>
        <dbReference type="ChEBI" id="CHEBI:64612"/>
        <dbReference type="EC" id="4.1.1.65"/>
    </reaction>
</comment>
<evidence type="ECO:0000256" key="11">
    <source>
        <dbReference type="ARBA" id="ARBA00023317"/>
    </source>
</evidence>
<evidence type="ECO:0000256" key="10">
    <source>
        <dbReference type="ARBA" id="ARBA00023264"/>
    </source>
</evidence>
<evidence type="ECO:0000256" key="1">
    <source>
        <dbReference type="ARBA" id="ARBA00005189"/>
    </source>
</evidence>
<dbReference type="UniPathway" id="UPA00558">
    <property type="reaction ID" value="UER00616"/>
</dbReference>
<comment type="subcellular location">
    <molecule>Phosphatidylserine decarboxylase 1 alpha chain</molecule>
    <subcellularLocation>
        <location evidence="12">Mitochondrion inner membrane</location>
        <topology evidence="12">Peripheral membrane protein</topology>
        <orientation evidence="12">Intermembrane side</orientation>
    </subcellularLocation>
    <text evidence="12">Anchored to the mitochondrial inner membrane through its interaction with the integral membrane beta chain.</text>
</comment>
<evidence type="ECO:0000256" key="8">
    <source>
        <dbReference type="ARBA" id="ARBA00023209"/>
    </source>
</evidence>
<comment type="pathway">
    <text evidence="1">Lipid metabolism.</text>
</comment>
<dbReference type="InterPro" id="IPR033661">
    <property type="entry name" value="PSD_type1_euk"/>
</dbReference>
<dbReference type="PANTHER" id="PTHR10067:SF6">
    <property type="entry name" value="PHOSPHATIDYLSERINE DECARBOXYLASE PROENZYME, MITOCHONDRIAL"/>
    <property type="match status" value="1"/>
</dbReference>
<evidence type="ECO:0000256" key="6">
    <source>
        <dbReference type="ARBA" id="ARBA00023098"/>
    </source>
</evidence>
<organism evidence="14 15">
    <name type="scientific">Eeniella nana</name>
    <name type="common">Yeast</name>
    <name type="synonym">Brettanomyces nanus</name>
    <dbReference type="NCBI Taxonomy" id="13502"/>
    <lineage>
        <taxon>Eukaryota</taxon>
        <taxon>Fungi</taxon>
        <taxon>Dikarya</taxon>
        <taxon>Ascomycota</taxon>
        <taxon>Saccharomycotina</taxon>
        <taxon>Pichiomycetes</taxon>
        <taxon>Pichiales</taxon>
        <taxon>Pichiaceae</taxon>
        <taxon>Brettanomyces</taxon>
    </lineage>
</organism>
<evidence type="ECO:0000256" key="13">
    <source>
        <dbReference type="SAM" id="Phobius"/>
    </source>
</evidence>
<reference evidence="14" key="1">
    <citation type="submission" date="2020-10" db="EMBL/GenBank/DDBJ databases">
        <authorList>
            <person name="Roach M.J.R."/>
        </authorList>
    </citation>
    <scope>NUCLEOTIDE SEQUENCE</scope>
    <source>
        <strain evidence="14">CBS 1945</strain>
    </source>
</reference>
<feature type="site" description="Cleavage (non-hydrolytic); by autocatalysis" evidence="12">
    <location>
        <begin position="446"/>
        <end position="447"/>
    </location>
</feature>
<keyword evidence="8 12" id="KW-0594">Phospholipid biosynthesis</keyword>
<comment type="function">
    <text evidence="12">Catalyzes the formation of phosphatidylethanolamine (PtdEtn) from phosphatidylserine (PtdSer). Plays a central role in phospholipid metabolism and in the interorganelle trafficking of phosphatidylserine.</text>
</comment>
<evidence type="ECO:0000256" key="9">
    <source>
        <dbReference type="ARBA" id="ARBA00023239"/>
    </source>
</evidence>
<keyword evidence="2 12" id="KW-0444">Lipid biosynthesis</keyword>
<dbReference type="OrthoDB" id="4330at2759"/>
<dbReference type="NCBIfam" id="TIGR00163">
    <property type="entry name" value="PS_decarb"/>
    <property type="match status" value="1"/>
</dbReference>
<keyword evidence="12" id="KW-0496">Mitochondrion</keyword>
<feature type="topological domain" description="Mitochondrial intermembrane" evidence="12">
    <location>
        <begin position="73"/>
        <end position="490"/>
    </location>
</feature>
<feature type="chain" id="PRO_5035016166" description="Phosphatidylserine decarboxylase 1 alpha chain" evidence="12">
    <location>
        <begin position="447"/>
        <end position="490"/>
    </location>
</feature>
<comment type="subcellular location">
    <molecule>Phosphatidylserine decarboxylase 1 beta chain</molecule>
    <subcellularLocation>
        <location evidence="12">Mitochondrion inner membrane</location>
        <topology evidence="12">Single-pass membrane protein</topology>
        <orientation evidence="12">Intermembrane side</orientation>
    </subcellularLocation>
</comment>
<comment type="PTM">
    <text evidence="12">Is synthesized initially as an inactive proenzyme. Formation of the active enzyme involves a self-maturation process in which the active site pyruvoyl group is generated from an internal serine residue via an autocatalytic post-translational modification. Two non-identical subunits are generated from the proenzyme in this reaction, and the pyruvate is formed at the N-terminus of the alpha chain, which is derived from the carboxyl end of the proenzyme. The autoendoproteolytic cleavage occurs by a canonical serine protease mechanism, in which the side chain hydroxyl group of the serine supplies its oxygen atom to form the C-terminus of the beta chain, while the remainder of the serine residue undergoes an oxidative deamination to produce ammonia and the pyruvoyl prosthetic group on the alpha chain. During this reaction, the Ser that is part of the protease active site of the proenzyme becomes the pyruvoyl prosthetic group, which constitutes an essential element of the active site of the mature decarboxylase.</text>
</comment>
<dbReference type="GO" id="GO:0016540">
    <property type="term" value="P:protein autoprocessing"/>
    <property type="evidence" value="ECO:0007669"/>
    <property type="project" value="UniProtKB-UniRule"/>
</dbReference>
<feature type="active site" description="Schiff-base intermediate with substrate; via pyruvic acid; for decarboxylase activity" evidence="12">
    <location>
        <position position="447"/>
    </location>
</feature>
<keyword evidence="10 12" id="KW-1208">Phospholipid metabolism</keyword>
<keyword evidence="6 12" id="KW-0443">Lipid metabolism</keyword>
<dbReference type="GO" id="GO:0006646">
    <property type="term" value="P:phosphatidylethanolamine biosynthetic process"/>
    <property type="evidence" value="ECO:0007669"/>
    <property type="project" value="UniProtKB-UniRule"/>
</dbReference>
<name>A0A875S0C1_EENNA</name>
<evidence type="ECO:0000313" key="15">
    <source>
        <dbReference type="Proteomes" id="UP000662931"/>
    </source>
</evidence>
<keyword evidence="12" id="KW-0865">Zymogen</keyword>
<proteinExistence type="inferred from homology"/>
<comment type="cofactor">
    <cofactor evidence="12">
        <name>pyruvate</name>
        <dbReference type="ChEBI" id="CHEBI:15361"/>
    </cofactor>
    <text evidence="12">Binds 1 pyruvoyl group covalently per subunit.</text>
</comment>
<evidence type="ECO:0000256" key="12">
    <source>
        <dbReference type="HAMAP-Rule" id="MF_03208"/>
    </source>
</evidence>
<dbReference type="EMBL" id="CP064812">
    <property type="protein sequence ID" value="QPG73329.1"/>
    <property type="molecule type" value="Genomic_DNA"/>
</dbReference>
<evidence type="ECO:0000313" key="14">
    <source>
        <dbReference type="EMBL" id="QPG73329.1"/>
    </source>
</evidence>
<dbReference type="Proteomes" id="UP000662931">
    <property type="component" value="Chromosome 1"/>
</dbReference>
<dbReference type="PANTHER" id="PTHR10067">
    <property type="entry name" value="PHOSPHATIDYLSERINE DECARBOXYLASE"/>
    <property type="match status" value="1"/>
</dbReference>
<dbReference type="InterPro" id="IPR003817">
    <property type="entry name" value="PS_Dcarbxylase"/>
</dbReference>
<feature type="transmembrane region" description="Helical" evidence="13">
    <location>
        <begin position="53"/>
        <end position="70"/>
    </location>
</feature>
<dbReference type="HAMAP" id="MF_03208">
    <property type="entry name" value="PS_decarb_PSD_B_type1_euk"/>
    <property type="match status" value="1"/>
</dbReference>
<dbReference type="GO" id="GO:0005743">
    <property type="term" value="C:mitochondrial inner membrane"/>
    <property type="evidence" value="ECO:0007669"/>
    <property type="project" value="UniProtKB-SubCell"/>
</dbReference>
<evidence type="ECO:0000256" key="4">
    <source>
        <dbReference type="ARBA" id="ARBA00022793"/>
    </source>
</evidence>
<dbReference type="EC" id="4.1.1.65" evidence="12"/>
<keyword evidence="7 12" id="KW-0472">Membrane</keyword>
<accession>A0A875S0C1</accession>
<protein>
    <recommendedName>
        <fullName evidence="12">Phosphatidylserine decarboxylase proenzyme 1, mitochondrial</fullName>
        <ecNumber evidence="12">4.1.1.65</ecNumber>
    </recommendedName>
    <component>
        <recommendedName>
            <fullName evidence="12">Phosphatidylserine decarboxylase 1 beta chain</fullName>
        </recommendedName>
    </component>
    <component>
        <recommendedName>
            <fullName evidence="12">Phosphatidylserine decarboxylase 1 alpha chain</fullName>
        </recommendedName>
    </component>
</protein>
<feature type="active site" description="Charge relay system; for autoendoproteolytic cleavage activity" evidence="12">
    <location>
        <position position="186"/>
    </location>
</feature>
<dbReference type="Pfam" id="PF02666">
    <property type="entry name" value="PS_Dcarbxylase"/>
    <property type="match status" value="2"/>
</dbReference>
<evidence type="ECO:0000256" key="7">
    <source>
        <dbReference type="ARBA" id="ARBA00023136"/>
    </source>
</evidence>
<keyword evidence="12" id="KW-0999">Mitochondrion inner membrane</keyword>
<sequence length="490" mass="56322">MATATTAVKAGARTGFLASTRKHLFGYGKRRISTSSSSGPTELKKRRKKFRSFFTLTTIAVIFFGVVSRYEYVDYDDLEEVDDETANEYRKKKQPIRPSNILLYIYSRLPFNAISRLWGRFNRLNLPEWLREPGFSFYAKLFGVNMDEMADPDLRHYHNLSEFFYRSIRPETRPIDPDAQLTSPCDGRIIKLGLVENGEIEQVKGMTYKVEALLGTTDSKKLAGPIKAIEYPIQTSKNDEIFSKFLKDYEQHDHTAHVNQLVKYKEEGDKALYRSSISQIIKISSKIYQPHPDESHRLYYAVIYLDPGDYHHFHSPANWVATTRRHFAGELYSVAPYFQRSLNNLFVLNERVSLLGYWRHGFFSLTPVGATNVGSIKVNFDKDLSTNMSYINTDYPEGENKSFQRRLNRKKVKKNTCYEATYRKASKILEGQPLFKGDEMGGFMLGSTVVLCFEAPASFQFKMKEGEQVLVGQRFGCFPKSNDDAATVED</sequence>
<keyword evidence="15" id="KW-1185">Reference proteome</keyword>
<keyword evidence="9 12" id="KW-0456">Lyase</keyword>
<feature type="active site" description="Charge relay system; for autoendoproteolytic cleavage activity" evidence="12">
    <location>
        <position position="447"/>
    </location>
</feature>
<keyword evidence="11 12" id="KW-0670">Pyruvate</keyword>
<feature type="chain" id="PRO_5035016165" description="Phosphatidylserine decarboxylase 1 beta chain" evidence="12">
    <location>
        <begin position="1"/>
        <end position="446"/>
    </location>
</feature>
<feature type="active site" description="Charge relay system; for autoendoproteolytic cleavage activity" evidence="12">
    <location>
        <position position="314"/>
    </location>
</feature>
<comment type="pathway">
    <text evidence="12">Phospholipid metabolism; phosphatidylethanolamine biosynthesis; phosphatidylethanolamine from CDP-diacylglycerol: step 2/2.</text>
</comment>
<gene>
    <name evidence="12" type="primary">PSD1</name>
    <name evidence="14" type="ORF">FOA43_000639</name>
</gene>
<dbReference type="AlphaFoldDB" id="A0A875S0C1"/>
<dbReference type="InterPro" id="IPR033177">
    <property type="entry name" value="PSD-B"/>
</dbReference>
<keyword evidence="5 12" id="KW-1133">Transmembrane helix</keyword>
<feature type="topological domain" description="Mitochondrial matrix" evidence="12">
    <location>
        <begin position="1"/>
        <end position="53"/>
    </location>
</feature>
<keyword evidence="4 12" id="KW-0210">Decarboxylase</keyword>
<dbReference type="GO" id="GO:0004609">
    <property type="term" value="F:phosphatidylserine decarboxylase activity"/>
    <property type="evidence" value="ECO:0007669"/>
    <property type="project" value="UniProtKB-UniRule"/>
</dbReference>
<comment type="similarity">
    <text evidence="12">Belongs to the phosphatidylserine decarboxylase family. PSD-B subfamily. Eukaryotic type I sub-subfamily.</text>
</comment>
<evidence type="ECO:0000256" key="3">
    <source>
        <dbReference type="ARBA" id="ARBA00022692"/>
    </source>
</evidence>
<comment type="subunit">
    <text evidence="12">Heterodimer of a large membrane-associated beta subunit and a small pyruvoyl-containing alpha subunit.</text>
</comment>
<feature type="modified residue" description="Pyruvic acid (Ser); by autocatalysis" evidence="12">
    <location>
        <position position="447"/>
    </location>
</feature>
<evidence type="ECO:0000256" key="5">
    <source>
        <dbReference type="ARBA" id="ARBA00022989"/>
    </source>
</evidence>
<keyword evidence="3 12" id="KW-0812">Transmembrane</keyword>